<evidence type="ECO:0000313" key="2">
    <source>
        <dbReference type="EMBL" id="TCK23906.1"/>
    </source>
</evidence>
<dbReference type="EMBL" id="SMFY01000003">
    <property type="protein sequence ID" value="TCK23906.1"/>
    <property type="molecule type" value="Genomic_DNA"/>
</dbReference>
<evidence type="ECO:0000259" key="1">
    <source>
        <dbReference type="Pfam" id="PF08410"/>
    </source>
</evidence>
<keyword evidence="3" id="KW-1185">Reference proteome</keyword>
<reference evidence="2 3" key="1">
    <citation type="submission" date="2019-03" db="EMBL/GenBank/DDBJ databases">
        <title>Genomic Encyclopedia of Type Strains, Phase IV (KMG-IV): sequencing the most valuable type-strain genomes for metagenomic binning, comparative biology and taxonomic classification.</title>
        <authorList>
            <person name="Goeker M."/>
        </authorList>
    </citation>
    <scope>NUCLEOTIDE SEQUENCE [LARGE SCALE GENOMIC DNA]</scope>
    <source>
        <strain evidence="2 3">DSM 101</strain>
    </source>
</reference>
<sequence length="69" mass="7770">MSMKLYRYLTGPDDQAFCKRVSAALNKGWQLQGDPTLTFDPVKGRVICGQAIVKEVEGEWNEEVVLSDH</sequence>
<evidence type="ECO:0000313" key="3">
    <source>
        <dbReference type="Proteomes" id="UP000295030"/>
    </source>
</evidence>
<proteinExistence type="predicted"/>
<feature type="domain" description="DUF1737" evidence="1">
    <location>
        <begin position="3"/>
        <end position="55"/>
    </location>
</feature>
<name>A0A4V2PIA7_ANCAQ</name>
<dbReference type="AlphaFoldDB" id="A0A4V2PIA7"/>
<protein>
    <recommendedName>
        <fullName evidence="1">DUF1737 domain-containing protein</fullName>
    </recommendedName>
</protein>
<gene>
    <name evidence="2" type="ORF">EV667_3749</name>
</gene>
<dbReference type="InterPro" id="IPR013619">
    <property type="entry name" value="DUF1737"/>
</dbReference>
<dbReference type="Proteomes" id="UP000295030">
    <property type="component" value="Unassembled WGS sequence"/>
</dbReference>
<comment type="caution">
    <text evidence="2">The sequence shown here is derived from an EMBL/GenBank/DDBJ whole genome shotgun (WGS) entry which is preliminary data.</text>
</comment>
<organism evidence="2 3">
    <name type="scientific">Ancylobacter aquaticus</name>
    <dbReference type="NCBI Taxonomy" id="100"/>
    <lineage>
        <taxon>Bacteria</taxon>
        <taxon>Pseudomonadati</taxon>
        <taxon>Pseudomonadota</taxon>
        <taxon>Alphaproteobacteria</taxon>
        <taxon>Hyphomicrobiales</taxon>
        <taxon>Xanthobacteraceae</taxon>
        <taxon>Ancylobacter</taxon>
    </lineage>
</organism>
<dbReference type="Pfam" id="PF08410">
    <property type="entry name" value="DUF1737"/>
    <property type="match status" value="1"/>
</dbReference>
<accession>A0A4V2PIA7</accession>